<evidence type="ECO:0000313" key="1">
    <source>
        <dbReference type="EMBL" id="JAH42439.1"/>
    </source>
</evidence>
<sequence>MNILVFFKLHCIALQAFGGRSCPERLTQLFT</sequence>
<proteinExistence type="predicted"/>
<organism evidence="1">
    <name type="scientific">Anguilla anguilla</name>
    <name type="common">European freshwater eel</name>
    <name type="synonym">Muraena anguilla</name>
    <dbReference type="NCBI Taxonomy" id="7936"/>
    <lineage>
        <taxon>Eukaryota</taxon>
        <taxon>Metazoa</taxon>
        <taxon>Chordata</taxon>
        <taxon>Craniata</taxon>
        <taxon>Vertebrata</taxon>
        <taxon>Euteleostomi</taxon>
        <taxon>Actinopterygii</taxon>
        <taxon>Neopterygii</taxon>
        <taxon>Teleostei</taxon>
        <taxon>Anguilliformes</taxon>
        <taxon>Anguillidae</taxon>
        <taxon>Anguilla</taxon>
    </lineage>
</organism>
<reference evidence="1" key="2">
    <citation type="journal article" date="2015" name="Fish Shellfish Immunol.">
        <title>Early steps in the European eel (Anguilla anguilla)-Vibrio vulnificus interaction in the gills: Role of the RtxA13 toxin.</title>
        <authorList>
            <person name="Callol A."/>
            <person name="Pajuelo D."/>
            <person name="Ebbesson L."/>
            <person name="Teles M."/>
            <person name="MacKenzie S."/>
            <person name="Amaro C."/>
        </authorList>
    </citation>
    <scope>NUCLEOTIDE SEQUENCE</scope>
</reference>
<dbReference type="AlphaFoldDB" id="A0A0E9SM40"/>
<reference evidence="1" key="1">
    <citation type="submission" date="2014-11" db="EMBL/GenBank/DDBJ databases">
        <authorList>
            <person name="Amaro Gonzalez C."/>
        </authorList>
    </citation>
    <scope>NUCLEOTIDE SEQUENCE</scope>
</reference>
<accession>A0A0E9SM40</accession>
<dbReference type="EMBL" id="GBXM01066138">
    <property type="protein sequence ID" value="JAH42439.1"/>
    <property type="molecule type" value="Transcribed_RNA"/>
</dbReference>
<name>A0A0E9SM40_ANGAN</name>
<protein>
    <submittedName>
        <fullName evidence="1">Uncharacterized protein</fullName>
    </submittedName>
</protein>